<dbReference type="InterPro" id="IPR028082">
    <property type="entry name" value="Peripla_BP_I"/>
</dbReference>
<gene>
    <name evidence="7" type="ORF">ARGLB_077_00150</name>
</gene>
<dbReference type="GO" id="GO:0030313">
    <property type="term" value="C:cell envelope"/>
    <property type="evidence" value="ECO:0007669"/>
    <property type="project" value="UniProtKB-SubCell"/>
</dbReference>
<feature type="region of interest" description="Disordered" evidence="4">
    <location>
        <begin position="32"/>
        <end position="56"/>
    </location>
</feature>
<dbReference type="InterPro" id="IPR025997">
    <property type="entry name" value="SBP_2_dom"/>
</dbReference>
<keyword evidence="8" id="KW-1185">Reference proteome</keyword>
<dbReference type="RefSeq" id="WP_003803627.1">
    <property type="nucleotide sequence ID" value="NZ_BAEG01000077.1"/>
</dbReference>
<dbReference type="eggNOG" id="COG1879">
    <property type="taxonomic scope" value="Bacteria"/>
</dbReference>
<dbReference type="STRING" id="1077972.ARGLB_077_00150"/>
<comment type="similarity">
    <text evidence="2">Belongs to the bacterial solute-binding protein 2 family.</text>
</comment>
<feature type="chain" id="PRO_5038616600" evidence="5">
    <location>
        <begin position="24"/>
        <end position="383"/>
    </location>
</feature>
<evidence type="ECO:0000313" key="7">
    <source>
        <dbReference type="EMBL" id="GAB14798.1"/>
    </source>
</evidence>
<feature type="domain" description="Periplasmic binding protein" evidence="6">
    <location>
        <begin position="82"/>
        <end position="338"/>
    </location>
</feature>
<dbReference type="Pfam" id="PF13407">
    <property type="entry name" value="Peripla_BP_4"/>
    <property type="match status" value="1"/>
</dbReference>
<evidence type="ECO:0000256" key="1">
    <source>
        <dbReference type="ARBA" id="ARBA00004196"/>
    </source>
</evidence>
<dbReference type="GO" id="GO:0030246">
    <property type="term" value="F:carbohydrate binding"/>
    <property type="evidence" value="ECO:0007669"/>
    <property type="project" value="UniProtKB-ARBA"/>
</dbReference>
<evidence type="ECO:0000256" key="4">
    <source>
        <dbReference type="SAM" id="MobiDB-lite"/>
    </source>
</evidence>
<dbReference type="SUPFAM" id="SSF53822">
    <property type="entry name" value="Periplasmic binding protein-like I"/>
    <property type="match status" value="1"/>
</dbReference>
<evidence type="ECO:0000256" key="3">
    <source>
        <dbReference type="ARBA" id="ARBA00022729"/>
    </source>
</evidence>
<evidence type="ECO:0000256" key="5">
    <source>
        <dbReference type="SAM" id="SignalP"/>
    </source>
</evidence>
<dbReference type="Proteomes" id="UP000003828">
    <property type="component" value="Unassembled WGS sequence"/>
</dbReference>
<proteinExistence type="inferred from homology"/>
<organism evidence="7 8">
    <name type="scientific">Arthrobacter globiformis (strain ATCC 8010 / DSM 20124 / JCM 1332 / NBRC 12137 / NCIMB 8907 / NRRL B-2979 / 168)</name>
    <dbReference type="NCBI Taxonomy" id="1077972"/>
    <lineage>
        <taxon>Bacteria</taxon>
        <taxon>Bacillati</taxon>
        <taxon>Actinomycetota</taxon>
        <taxon>Actinomycetes</taxon>
        <taxon>Micrococcales</taxon>
        <taxon>Micrococcaceae</taxon>
        <taxon>Arthrobacter</taxon>
    </lineage>
</organism>
<protein>
    <submittedName>
        <fullName evidence="7">Sugar ABC transporter sugar-binding protein</fullName>
    </submittedName>
</protein>
<sequence length="383" mass="39673">MKTWKTSKSAAATAAILSAILLAGCSSGTASSTESAPTIDPASVEPKGLVGLGPNGEKPALPSDVSLTAEQAAKVRAGNFKVGISMQTMDIDFAKVQTTVLKKTFEENGVQVIGITDAQWKAEKQIGDLENLIQQKPDGILGVPVDDVATAAAFSKVGKSGMKLVMIDQVPKGLKYPTDYQSSVQADGKGNGQVAAEMLASRIPDGGTMGLVNFGNDIFATNERTKGAKEWLAKNRPDIKVKETAFSDPAKAGQVGGDFVTANPDIKGLWVVWDAPALEVISALRGQGANIPVATIDLGQQLTAESAQGADIVGVGAQRLTDQAKAEANAMMLSLIGEKAPSYIAAPALAVTKSNLTDSFKIVFDSPAPADIVNACKNTSGCK</sequence>
<keyword evidence="3 5" id="KW-0732">Signal</keyword>
<feature type="signal peptide" evidence="5">
    <location>
        <begin position="1"/>
        <end position="23"/>
    </location>
</feature>
<name>H0QPP7_ARTG1</name>
<evidence type="ECO:0000259" key="6">
    <source>
        <dbReference type="Pfam" id="PF13407"/>
    </source>
</evidence>
<dbReference type="Gene3D" id="3.40.50.2300">
    <property type="match status" value="2"/>
</dbReference>
<dbReference type="EMBL" id="BAEG01000077">
    <property type="protein sequence ID" value="GAB14798.1"/>
    <property type="molecule type" value="Genomic_DNA"/>
</dbReference>
<reference evidence="7 8" key="1">
    <citation type="submission" date="2011-12" db="EMBL/GenBank/DDBJ databases">
        <title>Whole genome shotgun sequence of Arthrobacter globiformis NBRC 12137.</title>
        <authorList>
            <person name="Miyazawa S."/>
            <person name="Hosoyama A."/>
            <person name="Tsuchikane K."/>
            <person name="Katsumata H."/>
            <person name="Yamazaki S."/>
            <person name="Fujita N."/>
        </authorList>
    </citation>
    <scope>NUCLEOTIDE SEQUENCE [LARGE SCALE GENOMIC DNA]</scope>
    <source>
        <strain evidence="7 8">NBRC 12137</strain>
    </source>
</reference>
<comment type="caution">
    <text evidence="7">The sequence shown here is derived from an EMBL/GenBank/DDBJ whole genome shotgun (WGS) entry which is preliminary data.</text>
</comment>
<dbReference type="OrthoDB" id="1957427at2"/>
<dbReference type="AlphaFoldDB" id="H0QPP7"/>
<comment type="subcellular location">
    <subcellularLocation>
        <location evidence="1">Cell envelope</location>
    </subcellularLocation>
</comment>
<dbReference type="PANTHER" id="PTHR46847:SF1">
    <property type="entry name" value="D-ALLOSE-BINDING PERIPLASMIC PROTEIN-RELATED"/>
    <property type="match status" value="1"/>
</dbReference>
<dbReference type="CDD" id="cd06316">
    <property type="entry name" value="PBP1_ABC_sugar_binding-like"/>
    <property type="match status" value="1"/>
</dbReference>
<evidence type="ECO:0000256" key="2">
    <source>
        <dbReference type="ARBA" id="ARBA00007639"/>
    </source>
</evidence>
<dbReference type="PANTHER" id="PTHR46847">
    <property type="entry name" value="D-ALLOSE-BINDING PERIPLASMIC PROTEIN-RELATED"/>
    <property type="match status" value="1"/>
</dbReference>
<accession>H0QPP7</accession>
<evidence type="ECO:0000313" key="8">
    <source>
        <dbReference type="Proteomes" id="UP000003828"/>
    </source>
</evidence>
<dbReference type="PROSITE" id="PS51257">
    <property type="entry name" value="PROKAR_LIPOPROTEIN"/>
    <property type="match status" value="1"/>
</dbReference>